<dbReference type="InterPro" id="IPR005302">
    <property type="entry name" value="MoCF_Sase_C"/>
</dbReference>
<evidence type="ECO:0000259" key="1">
    <source>
        <dbReference type="PROSITE" id="PS51340"/>
    </source>
</evidence>
<dbReference type="InterPro" id="IPR005163">
    <property type="entry name" value="Tri_helical_YiiM-like"/>
</dbReference>
<evidence type="ECO:0000313" key="3">
    <source>
        <dbReference type="Proteomes" id="UP000062788"/>
    </source>
</evidence>
<dbReference type="PANTHER" id="PTHR30212:SF2">
    <property type="entry name" value="PROTEIN YIIM"/>
    <property type="match status" value="1"/>
</dbReference>
<accession>A0A103E7H0</accession>
<dbReference type="AlphaFoldDB" id="A0A103E7H0"/>
<sequence>MITPLHALLIGAARPLARTPHASAIDKRPVRERIWLARDGFAGDEQADRKHHGGPDKAVHHYAFDHYPLWAARIGPRDVLARPGAFGENLSTLGITERDVCAGDVFTLGGATLQVSQSRQPCWKLNVRFGFPGMAACVQQSGRTGWYYRVLDEGWVGPGAGLALRERPHPQWPLARVLDVLYRRTLDAAALEALLRVDALPASWRGLFERRLITGAAEDWTKRLDG</sequence>
<dbReference type="EMBL" id="LOWA01000011">
    <property type="protein sequence ID" value="KVE29807.1"/>
    <property type="molecule type" value="Genomic_DNA"/>
</dbReference>
<dbReference type="GO" id="GO:0003824">
    <property type="term" value="F:catalytic activity"/>
    <property type="evidence" value="ECO:0007669"/>
    <property type="project" value="InterPro"/>
</dbReference>
<dbReference type="RefSeq" id="WP_059513278.1">
    <property type="nucleotide sequence ID" value="NZ_LOWA01000011.1"/>
</dbReference>
<keyword evidence="3" id="KW-1185">Reference proteome</keyword>
<dbReference type="OrthoDB" id="9786134at2"/>
<comment type="caution">
    <text evidence="2">The sequence shown here is derived from an EMBL/GenBank/DDBJ whole genome shotgun (WGS) entry which is preliminary data.</text>
</comment>
<reference evidence="2 3" key="1">
    <citation type="submission" date="2015-11" db="EMBL/GenBank/DDBJ databases">
        <title>Expanding the genomic diversity of Burkholderia species for the development of highly accurate diagnostics.</title>
        <authorList>
            <person name="Sahl J."/>
            <person name="Keim P."/>
            <person name="Wagner D."/>
        </authorList>
    </citation>
    <scope>NUCLEOTIDE SEQUENCE [LARGE SCALE GENOMIC DNA]</scope>
    <source>
        <strain evidence="2 3">TSV85</strain>
    </source>
</reference>
<dbReference type="InterPro" id="IPR052353">
    <property type="entry name" value="Benzoxazolinone_Detox_Enz"/>
</dbReference>
<dbReference type="GO" id="GO:0030170">
    <property type="term" value="F:pyridoxal phosphate binding"/>
    <property type="evidence" value="ECO:0007669"/>
    <property type="project" value="InterPro"/>
</dbReference>
<protein>
    <submittedName>
        <fullName evidence="2">Molybdenum cofactor sulfurase</fullName>
    </submittedName>
</protein>
<evidence type="ECO:0000313" key="2">
    <source>
        <dbReference type="EMBL" id="KVE29807.1"/>
    </source>
</evidence>
<dbReference type="GO" id="GO:0030151">
    <property type="term" value="F:molybdenum ion binding"/>
    <property type="evidence" value="ECO:0007669"/>
    <property type="project" value="InterPro"/>
</dbReference>
<dbReference type="PROSITE" id="PS51340">
    <property type="entry name" value="MOSC"/>
    <property type="match status" value="1"/>
</dbReference>
<dbReference type="Pfam" id="PF03473">
    <property type="entry name" value="MOSC"/>
    <property type="match status" value="1"/>
</dbReference>
<dbReference type="Pfam" id="PF03475">
    <property type="entry name" value="YiiM_3-alpha"/>
    <property type="match status" value="1"/>
</dbReference>
<dbReference type="PANTHER" id="PTHR30212">
    <property type="entry name" value="PROTEIN YIIM"/>
    <property type="match status" value="1"/>
</dbReference>
<dbReference type="Gene3D" id="2.40.33.20">
    <property type="entry name" value="PK beta-barrel domain-like"/>
    <property type="match status" value="1"/>
</dbReference>
<feature type="domain" description="MOSC" evidence="1">
    <location>
        <begin position="28"/>
        <end position="165"/>
    </location>
</feature>
<dbReference type="InterPro" id="IPR011037">
    <property type="entry name" value="Pyrv_Knase-like_insert_dom_sf"/>
</dbReference>
<organism evidence="2 3">
    <name type="scientific">Burkholderia singularis</name>
    <dbReference type="NCBI Taxonomy" id="1503053"/>
    <lineage>
        <taxon>Bacteria</taxon>
        <taxon>Pseudomonadati</taxon>
        <taxon>Pseudomonadota</taxon>
        <taxon>Betaproteobacteria</taxon>
        <taxon>Burkholderiales</taxon>
        <taxon>Burkholderiaceae</taxon>
        <taxon>Burkholderia</taxon>
        <taxon>pseudomallei group</taxon>
    </lineage>
</organism>
<dbReference type="SUPFAM" id="SSF50800">
    <property type="entry name" value="PK beta-barrel domain-like"/>
    <property type="match status" value="1"/>
</dbReference>
<name>A0A103E7H0_9BURK</name>
<dbReference type="Proteomes" id="UP000062788">
    <property type="component" value="Unassembled WGS sequence"/>
</dbReference>
<proteinExistence type="predicted"/>
<gene>
    <name evidence="2" type="ORF">WS67_00365</name>
</gene>